<protein>
    <submittedName>
        <fullName evidence="3 5">EF-hand superfamily Ca2+-modulated protein</fullName>
    </submittedName>
</protein>
<reference evidence="3 5" key="1">
    <citation type="submission" date="2020-01" db="EMBL/GenBank/DDBJ databases">
        <authorList>
            <consortium name="DOE Joint Genome Institute"/>
            <person name="Haridas S."/>
            <person name="Albert R."/>
            <person name="Binder M."/>
            <person name="Bloem J."/>
            <person name="Labutti K."/>
            <person name="Salamov A."/>
            <person name="Andreopoulos B."/>
            <person name="Baker S.E."/>
            <person name="Barry K."/>
            <person name="Bills G."/>
            <person name="Bluhm B.H."/>
            <person name="Cannon C."/>
            <person name="Castanera R."/>
            <person name="Culley D.E."/>
            <person name="Daum C."/>
            <person name="Ezra D."/>
            <person name="Gonzalez J.B."/>
            <person name="Henrissat B."/>
            <person name="Kuo A."/>
            <person name="Liang C."/>
            <person name="Lipzen A."/>
            <person name="Lutzoni F."/>
            <person name="Magnuson J."/>
            <person name="Mondo S."/>
            <person name="Nolan M."/>
            <person name="Ohm R."/>
            <person name="Pangilinan J."/>
            <person name="Park H.-J."/>
            <person name="Ramirez L."/>
            <person name="Alfaro M."/>
            <person name="Sun H."/>
            <person name="Tritt A."/>
            <person name="Yoshinaga Y."/>
            <person name="Zwiers L.-H."/>
            <person name="Turgeon B.G."/>
            <person name="Goodwin S.B."/>
            <person name="Spatafora J.W."/>
            <person name="Crous P.W."/>
            <person name="Grigoriev I.V."/>
        </authorList>
    </citation>
    <scope>NUCLEOTIDE SEQUENCE</scope>
    <source>
        <strain evidence="3 5">CBS 781.70</strain>
    </source>
</reference>
<sequence>MAPKRKQTTAVAGPSTTHRASKLAKEHNITGLQESSIREAYSLFAIQHPNFAEERQGVLRGGDVRRCLLALNLPYSADYLSALDPDASGFVTFDAFFGLAALLYNDKENPDEDDEEGSADDEPSTEAQEAFRLFNRNTGGPITLSHLRRVARELREDVDEATLQAMLVEANGEAEEGGWKAGVSLEEFDAVMKRAGVFG</sequence>
<reference evidence="5" key="2">
    <citation type="submission" date="2020-04" db="EMBL/GenBank/DDBJ databases">
        <authorList>
            <consortium name="NCBI Genome Project"/>
        </authorList>
    </citation>
    <scope>NUCLEOTIDE SEQUENCE</scope>
    <source>
        <strain evidence="5">CBS 781.70</strain>
    </source>
</reference>
<dbReference type="Gene3D" id="1.10.238.10">
    <property type="entry name" value="EF-hand"/>
    <property type="match status" value="1"/>
</dbReference>
<evidence type="ECO:0000313" key="4">
    <source>
        <dbReference type="Proteomes" id="UP000504638"/>
    </source>
</evidence>
<dbReference type="RefSeq" id="XP_033536527.1">
    <property type="nucleotide sequence ID" value="XM_033674599.1"/>
</dbReference>
<dbReference type="OrthoDB" id="26525at2759"/>
<dbReference type="Proteomes" id="UP000504638">
    <property type="component" value="Unplaced"/>
</dbReference>
<reference evidence="5" key="3">
    <citation type="submission" date="2025-04" db="UniProtKB">
        <authorList>
            <consortium name="RefSeq"/>
        </authorList>
    </citation>
    <scope>IDENTIFICATION</scope>
    <source>
        <strain evidence="5">CBS 781.70</strain>
    </source>
</reference>
<evidence type="ECO:0000256" key="1">
    <source>
        <dbReference type="SAM" id="Coils"/>
    </source>
</evidence>
<name>A0A6G1GAD0_9PEZI</name>
<accession>A0A6G1GAD0</accession>
<feature type="compositionally biased region" description="Acidic residues" evidence="2">
    <location>
        <begin position="109"/>
        <end position="124"/>
    </location>
</feature>
<keyword evidence="4" id="KW-1185">Reference proteome</keyword>
<feature type="region of interest" description="Disordered" evidence="2">
    <location>
        <begin position="107"/>
        <end position="126"/>
    </location>
</feature>
<evidence type="ECO:0000313" key="5">
    <source>
        <dbReference type="RefSeq" id="XP_033536527.1"/>
    </source>
</evidence>
<dbReference type="AlphaFoldDB" id="A0A6G1GAD0"/>
<feature type="coiled-coil region" evidence="1">
    <location>
        <begin position="144"/>
        <end position="171"/>
    </location>
</feature>
<feature type="region of interest" description="Disordered" evidence="2">
    <location>
        <begin position="1"/>
        <end position="21"/>
    </location>
</feature>
<gene>
    <name evidence="3 5" type="ORF">P152DRAFT_237280</name>
</gene>
<proteinExistence type="predicted"/>
<evidence type="ECO:0000256" key="2">
    <source>
        <dbReference type="SAM" id="MobiDB-lite"/>
    </source>
</evidence>
<dbReference type="InterPro" id="IPR011992">
    <property type="entry name" value="EF-hand-dom_pair"/>
</dbReference>
<keyword evidence="1" id="KW-0175">Coiled coil</keyword>
<evidence type="ECO:0000313" key="3">
    <source>
        <dbReference type="EMBL" id="KAF1814896.1"/>
    </source>
</evidence>
<organism evidence="3">
    <name type="scientific">Eremomyces bilateralis CBS 781.70</name>
    <dbReference type="NCBI Taxonomy" id="1392243"/>
    <lineage>
        <taxon>Eukaryota</taxon>
        <taxon>Fungi</taxon>
        <taxon>Dikarya</taxon>
        <taxon>Ascomycota</taxon>
        <taxon>Pezizomycotina</taxon>
        <taxon>Dothideomycetes</taxon>
        <taxon>Dothideomycetes incertae sedis</taxon>
        <taxon>Eremomycetales</taxon>
        <taxon>Eremomycetaceae</taxon>
        <taxon>Eremomyces</taxon>
    </lineage>
</organism>
<dbReference type="SUPFAM" id="SSF47473">
    <property type="entry name" value="EF-hand"/>
    <property type="match status" value="1"/>
</dbReference>
<dbReference type="EMBL" id="ML975152">
    <property type="protein sequence ID" value="KAF1814896.1"/>
    <property type="molecule type" value="Genomic_DNA"/>
</dbReference>
<feature type="compositionally biased region" description="Polar residues" evidence="2">
    <location>
        <begin position="8"/>
        <end position="18"/>
    </location>
</feature>
<dbReference type="GeneID" id="54415169"/>